<gene>
    <name evidence="2" type="ORF">Fcan01_11696</name>
</gene>
<comment type="caution">
    <text evidence="2">The sequence shown here is derived from an EMBL/GenBank/DDBJ whole genome shotgun (WGS) entry which is preliminary data.</text>
</comment>
<keyword evidence="3" id="KW-1185">Reference proteome</keyword>
<sequence>MVSEQNKYSLGNEDRGEIISSFFYLGNDDVDMDAAIRDILKTLESPIKPLNSSPTQNSVYPSTSKNCYSQQVFRPELPSQSTSSTPTCNKNFAENTINSTDLPQISSSQDSTICLSPAIPSIGDEQIPAQLWTSTLAEYQRNPCILTVANEFRDKMFGDDRYKTVGGRRPPRKPKEEPLKPRLPKSTKTEDLIKAVKCVVVTIHGESAWDDKTMATSIKTMLTTKAYQEKKRKLDGSDN</sequence>
<reference evidence="2 3" key="1">
    <citation type="submission" date="2015-12" db="EMBL/GenBank/DDBJ databases">
        <title>The genome of Folsomia candida.</title>
        <authorList>
            <person name="Faddeeva A."/>
            <person name="Derks M.F."/>
            <person name="Anvar Y."/>
            <person name="Smit S."/>
            <person name="Van Straalen N."/>
            <person name="Roelofs D."/>
        </authorList>
    </citation>
    <scope>NUCLEOTIDE SEQUENCE [LARGE SCALE GENOMIC DNA]</scope>
    <source>
        <strain evidence="2 3">VU population</strain>
        <tissue evidence="2">Whole body</tissue>
    </source>
</reference>
<feature type="region of interest" description="Disordered" evidence="1">
    <location>
        <begin position="160"/>
        <end position="187"/>
    </location>
</feature>
<proteinExistence type="predicted"/>
<evidence type="ECO:0008006" key="4">
    <source>
        <dbReference type="Google" id="ProtNLM"/>
    </source>
</evidence>
<evidence type="ECO:0000256" key="1">
    <source>
        <dbReference type="SAM" id="MobiDB-lite"/>
    </source>
</evidence>
<evidence type="ECO:0000313" key="2">
    <source>
        <dbReference type="EMBL" id="OXA55069.1"/>
    </source>
</evidence>
<dbReference type="AlphaFoldDB" id="A0A226ECA4"/>
<dbReference type="EMBL" id="LNIX01000005">
    <property type="protein sequence ID" value="OXA55069.1"/>
    <property type="molecule type" value="Genomic_DNA"/>
</dbReference>
<dbReference type="Proteomes" id="UP000198287">
    <property type="component" value="Unassembled WGS sequence"/>
</dbReference>
<organism evidence="2 3">
    <name type="scientific">Folsomia candida</name>
    <name type="common">Springtail</name>
    <dbReference type="NCBI Taxonomy" id="158441"/>
    <lineage>
        <taxon>Eukaryota</taxon>
        <taxon>Metazoa</taxon>
        <taxon>Ecdysozoa</taxon>
        <taxon>Arthropoda</taxon>
        <taxon>Hexapoda</taxon>
        <taxon>Collembola</taxon>
        <taxon>Entomobryomorpha</taxon>
        <taxon>Isotomoidea</taxon>
        <taxon>Isotomidae</taxon>
        <taxon>Proisotominae</taxon>
        <taxon>Folsomia</taxon>
    </lineage>
</organism>
<name>A0A226ECA4_FOLCA</name>
<evidence type="ECO:0000313" key="3">
    <source>
        <dbReference type="Proteomes" id="UP000198287"/>
    </source>
</evidence>
<accession>A0A226ECA4</accession>
<protein>
    <recommendedName>
        <fullName evidence="4">BEN domain-containing protein</fullName>
    </recommendedName>
</protein>